<comment type="similarity">
    <text evidence="2 6">Belongs to the fungal hydrophobin family.</text>
</comment>
<dbReference type="InParanoid" id="A0A409XEK0"/>
<evidence type="ECO:0000256" key="5">
    <source>
        <dbReference type="ARBA" id="ARBA00023157"/>
    </source>
</evidence>
<evidence type="ECO:0000256" key="3">
    <source>
        <dbReference type="ARBA" id="ARBA00022512"/>
    </source>
</evidence>
<name>A0A409XEK0_PSICY</name>
<keyword evidence="6" id="KW-0732">Signal</keyword>
<dbReference type="STRING" id="93625.A0A409XEK0"/>
<evidence type="ECO:0000256" key="6">
    <source>
        <dbReference type="RuleBase" id="RU365009"/>
    </source>
</evidence>
<protein>
    <recommendedName>
        <fullName evidence="6">Hydrophobin</fullName>
    </recommendedName>
</protein>
<keyword evidence="4 6" id="KW-0964">Secreted</keyword>
<dbReference type="EMBL" id="NHYD01001921">
    <property type="protein sequence ID" value="PPQ89202.1"/>
    <property type="molecule type" value="Genomic_DNA"/>
</dbReference>
<accession>A0A409XEK0</accession>
<dbReference type="GO" id="GO:0005199">
    <property type="term" value="F:structural constituent of cell wall"/>
    <property type="evidence" value="ECO:0007669"/>
    <property type="project" value="InterPro"/>
</dbReference>
<gene>
    <name evidence="7" type="ORF">CVT25_001271</name>
</gene>
<organism evidence="7 8">
    <name type="scientific">Psilocybe cyanescens</name>
    <dbReference type="NCBI Taxonomy" id="93625"/>
    <lineage>
        <taxon>Eukaryota</taxon>
        <taxon>Fungi</taxon>
        <taxon>Dikarya</taxon>
        <taxon>Basidiomycota</taxon>
        <taxon>Agaricomycotina</taxon>
        <taxon>Agaricomycetes</taxon>
        <taxon>Agaricomycetidae</taxon>
        <taxon>Agaricales</taxon>
        <taxon>Agaricineae</taxon>
        <taxon>Strophariaceae</taxon>
        <taxon>Psilocybe</taxon>
    </lineage>
</organism>
<comment type="caution">
    <text evidence="7">The sequence shown here is derived from an EMBL/GenBank/DDBJ whole genome shotgun (WGS) entry which is preliminary data.</text>
</comment>
<evidence type="ECO:0000313" key="7">
    <source>
        <dbReference type="EMBL" id="PPQ89202.1"/>
    </source>
</evidence>
<comment type="subcellular location">
    <subcellularLocation>
        <location evidence="1 6">Secreted</location>
        <location evidence="1 6">Cell wall</location>
    </subcellularLocation>
</comment>
<dbReference type="AlphaFoldDB" id="A0A409XEK0"/>
<evidence type="ECO:0000256" key="2">
    <source>
        <dbReference type="ARBA" id="ARBA00010446"/>
    </source>
</evidence>
<evidence type="ECO:0000256" key="1">
    <source>
        <dbReference type="ARBA" id="ARBA00004191"/>
    </source>
</evidence>
<keyword evidence="3 6" id="KW-0134">Cell wall</keyword>
<evidence type="ECO:0000313" key="8">
    <source>
        <dbReference type="Proteomes" id="UP000283269"/>
    </source>
</evidence>
<feature type="signal peptide" evidence="6">
    <location>
        <begin position="1"/>
        <end position="20"/>
    </location>
</feature>
<sequence>MYARASTLVLALPLLAAASAVPRTDCPSNQCNTGTIQCCNSLLQSNTPSTNLILTLLGIAVGPVTGVLGLGCSPIGVLGIGGNSCTAQSVCCTGNQFNGLVNVGCSPININL</sequence>
<dbReference type="InterPro" id="IPR001338">
    <property type="entry name" value="Class_I_Hydrophobin"/>
</dbReference>
<dbReference type="Proteomes" id="UP000283269">
    <property type="component" value="Unassembled WGS sequence"/>
</dbReference>
<dbReference type="CDD" id="cd23507">
    <property type="entry name" value="hydrophobin_I"/>
    <property type="match status" value="1"/>
</dbReference>
<evidence type="ECO:0000256" key="4">
    <source>
        <dbReference type="ARBA" id="ARBA00022525"/>
    </source>
</evidence>
<proteinExistence type="inferred from homology"/>
<keyword evidence="5 6" id="KW-1015">Disulfide bond</keyword>
<dbReference type="Pfam" id="PF01185">
    <property type="entry name" value="Hydrophobin"/>
    <property type="match status" value="1"/>
</dbReference>
<reference evidence="7 8" key="1">
    <citation type="journal article" date="2018" name="Evol. Lett.">
        <title>Horizontal gene cluster transfer increased hallucinogenic mushroom diversity.</title>
        <authorList>
            <person name="Reynolds H.T."/>
            <person name="Vijayakumar V."/>
            <person name="Gluck-Thaler E."/>
            <person name="Korotkin H.B."/>
            <person name="Matheny P.B."/>
            <person name="Slot J.C."/>
        </authorList>
    </citation>
    <scope>NUCLEOTIDE SEQUENCE [LARGE SCALE GENOMIC DNA]</scope>
    <source>
        <strain evidence="7 8">2631</strain>
    </source>
</reference>
<dbReference type="GO" id="GO:0009277">
    <property type="term" value="C:fungal-type cell wall"/>
    <property type="evidence" value="ECO:0007669"/>
    <property type="project" value="InterPro"/>
</dbReference>
<dbReference type="OrthoDB" id="4225815at2759"/>
<keyword evidence="8" id="KW-1185">Reference proteome</keyword>
<dbReference type="SMART" id="SM00075">
    <property type="entry name" value="HYDRO"/>
    <property type="match status" value="1"/>
</dbReference>
<feature type="chain" id="PRO_5018815636" description="Hydrophobin" evidence="6">
    <location>
        <begin position="21"/>
        <end position="112"/>
    </location>
</feature>